<gene>
    <name evidence="5" type="ORF">FHR72_002813</name>
</gene>
<feature type="domain" description="Alpha/beta hydrolase fold-3" evidence="4">
    <location>
        <begin position="584"/>
        <end position="796"/>
    </location>
</feature>
<sequence length="833" mass="88606">MSKGANFAVAAGVGAAVFMGFGCGVASADDTGADSSEQRDAGPSAEESDAGDEQTPPRAEPENAGDRDDADAGEEDADVAAVAEDVDEEVVDDALNNDARNDVAYAEADFDGSEQDADDDDTTTVVDVADEISAVSRDEEPDQATAPVAAAQLLSATAGSRRDLDMHVDVDVETTVTTGALAAATNEVVYTEPPTFFDQLVVASLRVMRGISSFIRFDLYGLIGKVLESERPPWFVKPGLDVRGTDFEVSDGSVWRVWEIHPPNPTGKTVIAVHGGGFIVEPLITHWLDYADMARDTGATVIVPMYPLGTTEAGTAVTVVPAMAEFFSAQIDEHGAENVSIYADSAGPSLALAAVRELVLAGKPLPANMVLLSFTPDGSLSNPDIYDIDDPIIDVDNLDFYTRENHWGDGLDPRDPLLSPLFFEDEVFAALPPTTVYVGELEYALPDTLLLHDKWTAAGGVVSTVVGRGQFHDWALGGLAVNSAAPKVRPDIYRQLGLNDVAAGPVTITTESPSYSDQLVVGILRTLRWLNETTGIKLLSGLAGASILADPPPLFTLGLDVTERSYNGWKVWEIASPTPSGEVVVALHGGGFESEANILHWTDYAQMARDTGATVLVPIYPLAPPKSTGTAETLVPPMADYLAMLIAEHGVDNVSLYGDSAGGSYAVLAVQEMLRRCRIDVTCVPSQAQPSRMVLVSPALHLTLKGPEVDAIDDPILPRHAPGEGPRWNGNWSMDDPRVNPIAGEDLTGLPPTTVYIGTLEKLYPGAIAFRDKLLSQDPTADLTVVIGDGQMHGWALGGIVVNSQAQVWRPNVYRQLGLLPTDSRRYVTLAVA</sequence>
<dbReference type="Pfam" id="PF07859">
    <property type="entry name" value="Abhydrolase_3"/>
    <property type="match status" value="2"/>
</dbReference>
<dbReference type="SUPFAM" id="SSF53474">
    <property type="entry name" value="alpha/beta-Hydrolases"/>
    <property type="match status" value="2"/>
</dbReference>
<feature type="region of interest" description="Disordered" evidence="2">
    <location>
        <begin position="24"/>
        <end position="102"/>
    </location>
</feature>
<dbReference type="RefSeq" id="WP_260156029.1">
    <property type="nucleotide sequence ID" value="NZ_JACHVU010000005.1"/>
</dbReference>
<name>A0A839Q5X0_MYCIR</name>
<dbReference type="InterPro" id="IPR029058">
    <property type="entry name" value="AB_hydrolase_fold"/>
</dbReference>
<evidence type="ECO:0000256" key="3">
    <source>
        <dbReference type="SAM" id="SignalP"/>
    </source>
</evidence>
<dbReference type="GO" id="GO:0016787">
    <property type="term" value="F:hydrolase activity"/>
    <property type="evidence" value="ECO:0007669"/>
    <property type="project" value="UniProtKB-KW"/>
</dbReference>
<feature type="chain" id="PRO_5032382072" evidence="3">
    <location>
        <begin position="29"/>
        <end position="833"/>
    </location>
</feature>
<dbReference type="InterPro" id="IPR050300">
    <property type="entry name" value="GDXG_lipolytic_enzyme"/>
</dbReference>
<accession>A0A839Q5X0</accession>
<feature type="domain" description="Alpha/beta hydrolase fold-3" evidence="4">
    <location>
        <begin position="270"/>
        <end position="475"/>
    </location>
</feature>
<protein>
    <submittedName>
        <fullName evidence="5">Acetyl esterase/lipase</fullName>
    </submittedName>
</protein>
<keyword evidence="1" id="KW-0378">Hydrolase</keyword>
<dbReference type="AlphaFoldDB" id="A0A839Q5X0"/>
<evidence type="ECO:0000313" key="5">
    <source>
        <dbReference type="EMBL" id="MBB2991329.1"/>
    </source>
</evidence>
<dbReference type="PROSITE" id="PS51257">
    <property type="entry name" value="PROKAR_LIPOPROTEIN"/>
    <property type="match status" value="1"/>
</dbReference>
<dbReference type="Proteomes" id="UP000550501">
    <property type="component" value="Unassembled WGS sequence"/>
</dbReference>
<proteinExistence type="predicted"/>
<dbReference type="PANTHER" id="PTHR48081:SF8">
    <property type="entry name" value="ALPHA_BETA HYDROLASE FOLD-3 DOMAIN-CONTAINING PROTEIN-RELATED"/>
    <property type="match status" value="1"/>
</dbReference>
<feature type="signal peptide" evidence="3">
    <location>
        <begin position="1"/>
        <end position="28"/>
    </location>
</feature>
<keyword evidence="6" id="KW-1185">Reference proteome</keyword>
<dbReference type="EMBL" id="JACHVU010000005">
    <property type="protein sequence ID" value="MBB2991329.1"/>
    <property type="molecule type" value="Genomic_DNA"/>
</dbReference>
<dbReference type="Gene3D" id="3.40.50.1820">
    <property type="entry name" value="alpha/beta hydrolase"/>
    <property type="match status" value="2"/>
</dbReference>
<comment type="caution">
    <text evidence="5">The sequence shown here is derived from an EMBL/GenBank/DDBJ whole genome shotgun (WGS) entry which is preliminary data.</text>
</comment>
<evidence type="ECO:0000256" key="1">
    <source>
        <dbReference type="ARBA" id="ARBA00022801"/>
    </source>
</evidence>
<feature type="compositionally biased region" description="Acidic residues" evidence="2">
    <location>
        <begin position="68"/>
        <end position="92"/>
    </location>
</feature>
<keyword evidence="3" id="KW-0732">Signal</keyword>
<evidence type="ECO:0000313" key="6">
    <source>
        <dbReference type="Proteomes" id="UP000550501"/>
    </source>
</evidence>
<reference evidence="5 6" key="1">
    <citation type="submission" date="2020-08" db="EMBL/GenBank/DDBJ databases">
        <title>The Agave Microbiome: Exploring the role of microbial communities in plant adaptations to desert environments.</title>
        <authorList>
            <person name="Partida-Martinez L.P."/>
        </authorList>
    </citation>
    <scope>NUCLEOTIDE SEQUENCE [LARGE SCALE GENOMIC DNA]</scope>
    <source>
        <strain evidence="5 6">AT2.18</strain>
    </source>
</reference>
<evidence type="ECO:0000256" key="2">
    <source>
        <dbReference type="SAM" id="MobiDB-lite"/>
    </source>
</evidence>
<evidence type="ECO:0000259" key="4">
    <source>
        <dbReference type="Pfam" id="PF07859"/>
    </source>
</evidence>
<dbReference type="PANTHER" id="PTHR48081">
    <property type="entry name" value="AB HYDROLASE SUPERFAMILY PROTEIN C4A8.06C"/>
    <property type="match status" value="1"/>
</dbReference>
<dbReference type="InterPro" id="IPR013094">
    <property type="entry name" value="AB_hydrolase_3"/>
</dbReference>
<organism evidence="5 6">
    <name type="scientific">Mycolicibacterium iranicum</name>
    <name type="common">Mycobacterium iranicum</name>
    <dbReference type="NCBI Taxonomy" id="912594"/>
    <lineage>
        <taxon>Bacteria</taxon>
        <taxon>Bacillati</taxon>
        <taxon>Actinomycetota</taxon>
        <taxon>Actinomycetes</taxon>
        <taxon>Mycobacteriales</taxon>
        <taxon>Mycobacteriaceae</taxon>
        <taxon>Mycolicibacterium</taxon>
    </lineage>
</organism>